<dbReference type="Proteomes" id="UP001176941">
    <property type="component" value="Chromosome 25"/>
</dbReference>
<name>A0ABN8YYX9_RANTA</name>
<evidence type="ECO:0000313" key="2">
    <source>
        <dbReference type="Proteomes" id="UP001176941"/>
    </source>
</evidence>
<gene>
    <name evidence="1" type="ORF">MRATA1EN1_LOCUS15520</name>
</gene>
<organism evidence="1 2">
    <name type="scientific">Rangifer tarandus platyrhynchus</name>
    <name type="common">Svalbard reindeer</name>
    <dbReference type="NCBI Taxonomy" id="3082113"/>
    <lineage>
        <taxon>Eukaryota</taxon>
        <taxon>Metazoa</taxon>
        <taxon>Chordata</taxon>
        <taxon>Craniata</taxon>
        <taxon>Vertebrata</taxon>
        <taxon>Euteleostomi</taxon>
        <taxon>Mammalia</taxon>
        <taxon>Eutheria</taxon>
        <taxon>Laurasiatheria</taxon>
        <taxon>Artiodactyla</taxon>
        <taxon>Ruminantia</taxon>
        <taxon>Pecora</taxon>
        <taxon>Cervidae</taxon>
        <taxon>Odocoileinae</taxon>
        <taxon>Rangifer</taxon>
    </lineage>
</organism>
<accession>A0ABN8YYX9</accession>
<proteinExistence type="predicted"/>
<reference evidence="1" key="1">
    <citation type="submission" date="2023-04" db="EMBL/GenBank/DDBJ databases">
        <authorList>
            <consortium name="ELIXIR-Norway"/>
        </authorList>
    </citation>
    <scope>NUCLEOTIDE SEQUENCE [LARGE SCALE GENOMIC DNA]</scope>
</reference>
<protein>
    <submittedName>
        <fullName evidence="1">Uncharacterized protein</fullName>
    </submittedName>
</protein>
<sequence>MMASVIFRSRSSSRWASTTAQRRPALAHAVQVALELQGLDLEEESWPLTTCHPSHHGVLEKGQGPGSGLCSADGLLLVQGKWGGGTPGRGREVVSTGQVRSQTCRETQNPGPEGILPAGISFPVHF</sequence>
<dbReference type="EMBL" id="OX459961">
    <property type="protein sequence ID" value="CAI9166558.1"/>
    <property type="molecule type" value="Genomic_DNA"/>
</dbReference>
<evidence type="ECO:0000313" key="1">
    <source>
        <dbReference type="EMBL" id="CAI9166558.1"/>
    </source>
</evidence>
<keyword evidence="2" id="KW-1185">Reference proteome</keyword>